<feature type="binding site" evidence="11">
    <location>
        <begin position="306"/>
        <end position="307"/>
    </location>
    <ligand>
        <name>S-adenosyl-L-methionine</name>
        <dbReference type="ChEBI" id="CHEBI:59789"/>
    </ligand>
</feature>
<comment type="similarity">
    <text evidence="1">Belongs to the class I-like SAM-binding methyltransferase superfamily. TRM5/TYW2 family.</text>
</comment>
<dbReference type="InterPro" id="IPR030382">
    <property type="entry name" value="MeTrfase_TRM5/TYW2"/>
</dbReference>
<evidence type="ECO:0000256" key="9">
    <source>
        <dbReference type="ARBA" id="ARBA00045951"/>
    </source>
</evidence>
<dbReference type="InterPro" id="IPR025792">
    <property type="entry name" value="tRNA_Gua_MeTrfase_euk"/>
</dbReference>
<dbReference type="GO" id="GO:0005759">
    <property type="term" value="C:mitochondrial matrix"/>
    <property type="evidence" value="ECO:0007669"/>
    <property type="project" value="UniProtKB-SubCell"/>
</dbReference>
<dbReference type="FunFam" id="3.40.50.150:FF:001151">
    <property type="match status" value="1"/>
</dbReference>
<evidence type="ECO:0000256" key="4">
    <source>
        <dbReference type="ARBA" id="ARBA00022679"/>
    </source>
</evidence>
<keyword evidence="3 11" id="KW-0489">Methyltransferase</keyword>
<accession>A0A7M7PTU3</accession>
<dbReference type="PROSITE" id="PS51684">
    <property type="entry name" value="SAM_MT_TRM5_TYW2"/>
    <property type="match status" value="1"/>
</dbReference>
<dbReference type="EC" id="2.1.1.228" evidence="11"/>
<feature type="domain" description="SAM-dependent methyltransferase TRM5/TYW2-type" evidence="13">
    <location>
        <begin position="179"/>
        <end position="449"/>
    </location>
</feature>
<dbReference type="InterPro" id="IPR056744">
    <property type="entry name" value="TRM5/TYW2-like_N"/>
</dbReference>
<keyword evidence="7 11" id="KW-0496">Mitochondrion</keyword>
<evidence type="ECO:0000256" key="7">
    <source>
        <dbReference type="ARBA" id="ARBA00023128"/>
    </source>
</evidence>
<evidence type="ECO:0000256" key="6">
    <source>
        <dbReference type="ARBA" id="ARBA00022694"/>
    </source>
</evidence>
<dbReference type="EnsemblMetazoa" id="XM_030999579">
    <property type="protein sequence ID" value="XP_030855439"/>
    <property type="gene ID" value="LOC578840"/>
</dbReference>
<dbReference type="Gene3D" id="3.30.300.110">
    <property type="entry name" value="Met-10+ protein-like domains"/>
    <property type="match status" value="1"/>
</dbReference>
<evidence type="ECO:0000256" key="5">
    <source>
        <dbReference type="ARBA" id="ARBA00022691"/>
    </source>
</evidence>
<feature type="binding site" evidence="11">
    <location>
        <position position="268"/>
    </location>
    <ligand>
        <name>S-adenosyl-L-methionine</name>
        <dbReference type="ChEBI" id="CHEBI:59789"/>
    </ligand>
</feature>
<feature type="region of interest" description="Disordered" evidence="12">
    <location>
        <begin position="456"/>
        <end position="495"/>
    </location>
</feature>
<dbReference type="HAMAP" id="MF_03152">
    <property type="entry name" value="TRM5"/>
    <property type="match status" value="1"/>
</dbReference>
<dbReference type="CTD" id="57570"/>
<comment type="subcellular location">
    <subcellularLocation>
        <location evidence="11">Mitochondrion matrix</location>
    </subcellularLocation>
    <subcellularLocation>
        <location evidence="11">Nucleus</location>
    </subcellularLocation>
    <subcellularLocation>
        <location evidence="11">Cytoplasm</location>
    </subcellularLocation>
    <text evidence="11">Predominantly in the mitochondria and in the nucleus.</text>
</comment>
<dbReference type="PANTHER" id="PTHR23245">
    <property type="entry name" value="TRNA METHYLTRANSFERASE"/>
    <property type="match status" value="1"/>
</dbReference>
<evidence type="ECO:0000256" key="10">
    <source>
        <dbReference type="ARBA" id="ARBA00047783"/>
    </source>
</evidence>
<keyword evidence="4 11" id="KW-0808">Transferase</keyword>
<dbReference type="GO" id="GO:0052906">
    <property type="term" value="F:tRNA (guanine(37)-N1)-methyltransferase activity"/>
    <property type="evidence" value="ECO:0007669"/>
    <property type="project" value="UniProtKB-UniRule"/>
</dbReference>
<evidence type="ECO:0000313" key="14">
    <source>
        <dbReference type="EnsemblMetazoa" id="XP_030855439"/>
    </source>
</evidence>
<comment type="subunit">
    <text evidence="11">Monomer.</text>
</comment>
<dbReference type="Gene3D" id="3.40.50.150">
    <property type="entry name" value="Vaccinia Virus protein VP39"/>
    <property type="match status" value="1"/>
</dbReference>
<evidence type="ECO:0000256" key="3">
    <source>
        <dbReference type="ARBA" id="ARBA00022603"/>
    </source>
</evidence>
<comment type="similarity">
    <text evidence="11">Belongs to the TRM5 / TYW2 family.</text>
</comment>
<evidence type="ECO:0000256" key="11">
    <source>
        <dbReference type="HAMAP-Rule" id="MF_03152"/>
    </source>
</evidence>
<dbReference type="SUPFAM" id="SSF53335">
    <property type="entry name" value="S-adenosyl-L-methionine-dependent methyltransferases"/>
    <property type="match status" value="1"/>
</dbReference>
<keyword evidence="8 11" id="KW-0539">Nucleus</keyword>
<evidence type="ECO:0000256" key="8">
    <source>
        <dbReference type="ARBA" id="ARBA00023242"/>
    </source>
</evidence>
<feature type="binding site" evidence="11">
    <location>
        <begin position="334"/>
        <end position="335"/>
    </location>
    <ligand>
        <name>S-adenosyl-L-methionine</name>
        <dbReference type="ChEBI" id="CHEBI:59789"/>
    </ligand>
</feature>
<dbReference type="AlphaFoldDB" id="A0A7M7PTU3"/>
<keyword evidence="6 11" id="KW-0819">tRNA processing</keyword>
<dbReference type="Pfam" id="PF02475">
    <property type="entry name" value="TRM5-TYW2_MTfase"/>
    <property type="match status" value="1"/>
</dbReference>
<reference evidence="15" key="1">
    <citation type="submission" date="2015-02" db="EMBL/GenBank/DDBJ databases">
        <title>Genome sequencing for Strongylocentrotus purpuratus.</title>
        <authorList>
            <person name="Murali S."/>
            <person name="Liu Y."/>
            <person name="Vee V."/>
            <person name="English A."/>
            <person name="Wang M."/>
            <person name="Skinner E."/>
            <person name="Han Y."/>
            <person name="Muzny D.M."/>
            <person name="Worley K.C."/>
            <person name="Gibbs R.A."/>
        </authorList>
    </citation>
    <scope>NUCLEOTIDE SEQUENCE</scope>
</reference>
<keyword evidence="5 11" id="KW-0949">S-adenosyl-L-methionine</keyword>
<proteinExistence type="inferred from homology"/>
<dbReference type="RefSeq" id="XP_030855439.1">
    <property type="nucleotide sequence ID" value="XM_030999579.1"/>
</dbReference>
<protein>
    <recommendedName>
        <fullName evidence="11">tRNA (guanine(37)-N1)-methyltransferase</fullName>
        <ecNumber evidence="11">2.1.1.228</ecNumber>
    </recommendedName>
    <alternativeName>
        <fullName evidence="11">M1G-methyltransferase</fullName>
    </alternativeName>
    <alternativeName>
        <fullName evidence="11">tRNA [GM37] methyltransferase</fullName>
    </alternativeName>
    <alternativeName>
        <fullName evidence="11">tRNA methyltransferase 5 homolog</fullName>
    </alternativeName>
</protein>
<evidence type="ECO:0000256" key="1">
    <source>
        <dbReference type="ARBA" id="ARBA00009775"/>
    </source>
</evidence>
<dbReference type="InterPro" id="IPR056743">
    <property type="entry name" value="TRM5-TYW2-like_MTfase"/>
</dbReference>
<evidence type="ECO:0000313" key="15">
    <source>
        <dbReference type="Proteomes" id="UP000007110"/>
    </source>
</evidence>
<sequence>MIGQGYSMIFARSRVILQELNKVLPSTLWSQQLRSGRLAAMASIHSFTHDVFQPPADIMPSNSIDKEAFKKTATIPALKVNKRCIHKVLKAFKMATFSRPRFAVIREVLTNPDEKFFLLDPQNMCDLEAMTERQQSVLKENDVEERLHEYTLELTYKDWQPHEVLQRLLPDSVEVPTGFSRVGHIMHLNLRQAQLEHKKLIGEVLLEKTPGIKTVVNKLNEIDNTYRFFNMECIAGEPDTVVTVKENHVAYSFDFAKVYWNPRLSTEHQRIIEKLHPTDVVYDMFAGVGPFAIPAAKKGCEVHANDLNPESFRWLEVNAKQNKLSSRLKASNLDGRQFAVDIVKPDLITKAKEGFKYKAHIIMNLPAIAVEFLDIFPSLLSLVPSELKDKIPEVVVHCHGFSKSDKPAEDIQSRVEDILKCRLNCPEIHDVRDVAPNKEMMCISFSMPSTILCAPTNGDIGGGDHQTEHQTEQSGSAEGSESDQDGPAIKKPRTH</sequence>
<keyword evidence="2 11" id="KW-0963">Cytoplasm</keyword>
<keyword evidence="15" id="KW-1185">Reference proteome</keyword>
<dbReference type="Pfam" id="PF25133">
    <property type="entry name" value="TYW2_N_2"/>
    <property type="match status" value="1"/>
</dbReference>
<evidence type="ECO:0000256" key="2">
    <source>
        <dbReference type="ARBA" id="ARBA00022490"/>
    </source>
</evidence>
<evidence type="ECO:0000259" key="13">
    <source>
        <dbReference type="PROSITE" id="PS51684"/>
    </source>
</evidence>
<name>A0A7M7PTU3_STRPU</name>
<comment type="function">
    <text evidence="11">Specifically methylates the N1 position of guanosine-37 in various cytoplasmic and mitochondrial tRNAs. Methylation is not dependent on the nature of the nucleoside 5' of the target nucleoside. This is the first step in the biosynthesis of wybutosine (yW), a modified base adjacent to the anticodon of tRNAs and required for accurate decoding.</text>
</comment>
<dbReference type="FunFam" id="3.30.300.110:FF:000001">
    <property type="entry name" value="tRNA (guanine(37)-N1)-methyltransferase"/>
    <property type="match status" value="1"/>
</dbReference>
<organism evidence="14 15">
    <name type="scientific">Strongylocentrotus purpuratus</name>
    <name type="common">Purple sea urchin</name>
    <dbReference type="NCBI Taxonomy" id="7668"/>
    <lineage>
        <taxon>Eukaryota</taxon>
        <taxon>Metazoa</taxon>
        <taxon>Echinodermata</taxon>
        <taxon>Eleutherozoa</taxon>
        <taxon>Echinozoa</taxon>
        <taxon>Echinoidea</taxon>
        <taxon>Euechinoidea</taxon>
        <taxon>Echinacea</taxon>
        <taxon>Camarodonta</taxon>
        <taxon>Echinidea</taxon>
        <taxon>Strongylocentrotidae</taxon>
        <taxon>Strongylocentrotus</taxon>
    </lineage>
</organism>
<dbReference type="InterPro" id="IPR029063">
    <property type="entry name" value="SAM-dependent_MTases_sf"/>
</dbReference>
<evidence type="ECO:0000256" key="12">
    <source>
        <dbReference type="SAM" id="MobiDB-lite"/>
    </source>
</evidence>
<comment type="catalytic activity">
    <reaction evidence="10 11">
        <text>guanosine(37) in tRNA + S-adenosyl-L-methionine = N(1)-methylguanosine(37) in tRNA + S-adenosyl-L-homocysteine + H(+)</text>
        <dbReference type="Rhea" id="RHEA:36899"/>
        <dbReference type="Rhea" id="RHEA-COMP:10145"/>
        <dbReference type="Rhea" id="RHEA-COMP:10147"/>
        <dbReference type="ChEBI" id="CHEBI:15378"/>
        <dbReference type="ChEBI" id="CHEBI:57856"/>
        <dbReference type="ChEBI" id="CHEBI:59789"/>
        <dbReference type="ChEBI" id="CHEBI:73542"/>
        <dbReference type="ChEBI" id="CHEBI:74269"/>
        <dbReference type="EC" id="2.1.1.228"/>
    </reaction>
</comment>
<comment type="function">
    <text evidence="9">Involved in mitochondrial tRNA methylation. Specifically methylates the N1 position of guanosine-37 in various tRNAs. Methylation is not dependent on the nature of the nucleoside 5' of the target nucleoside. This is the first step in the biosynthesis of wybutosine (yW), a modified base adjacent to the anticodon of tRNAs and required for accurate decoding.</text>
</comment>
<dbReference type="GO" id="GO:0070901">
    <property type="term" value="P:mitochondrial tRNA methylation"/>
    <property type="evidence" value="ECO:0007669"/>
    <property type="project" value="UniProtKB-ARBA"/>
</dbReference>
<dbReference type="GO" id="GO:0005634">
    <property type="term" value="C:nucleus"/>
    <property type="evidence" value="ECO:0007669"/>
    <property type="project" value="UniProtKB-SubCell"/>
</dbReference>
<dbReference type="GeneID" id="578840"/>
<reference evidence="14" key="2">
    <citation type="submission" date="2021-01" db="UniProtKB">
        <authorList>
            <consortium name="EnsemblMetazoa"/>
        </authorList>
    </citation>
    <scope>IDENTIFICATION</scope>
</reference>
<dbReference type="Proteomes" id="UP000007110">
    <property type="component" value="Unassembled WGS sequence"/>
</dbReference>
<feature type="binding site" evidence="11">
    <location>
        <position position="364"/>
    </location>
    <ligand>
        <name>S-adenosyl-L-methionine</name>
        <dbReference type="ChEBI" id="CHEBI:59789"/>
    </ligand>
</feature>
<dbReference type="PANTHER" id="PTHR23245:SF36">
    <property type="entry name" value="TRNA (GUANINE(37)-N1)-METHYLTRANSFERASE"/>
    <property type="match status" value="1"/>
</dbReference>